<dbReference type="Pfam" id="PF00246">
    <property type="entry name" value="Peptidase_M14"/>
    <property type="match status" value="1"/>
</dbReference>
<evidence type="ECO:0000313" key="9">
    <source>
        <dbReference type="Proteomes" id="UP001059773"/>
    </source>
</evidence>
<feature type="domain" description="Peptidase M14" evidence="7">
    <location>
        <begin position="678"/>
        <end position="775"/>
    </location>
</feature>
<dbReference type="PANTHER" id="PTHR11705:SF143">
    <property type="entry name" value="SLL0236 PROTEIN"/>
    <property type="match status" value="1"/>
</dbReference>
<keyword evidence="3" id="KW-0645">Protease</keyword>
<keyword evidence="4" id="KW-0378">Hydrolase</keyword>
<dbReference type="EMBL" id="CP101914">
    <property type="protein sequence ID" value="UUI03022.1"/>
    <property type="molecule type" value="Genomic_DNA"/>
</dbReference>
<dbReference type="Gene3D" id="3.40.630.10">
    <property type="entry name" value="Zn peptidases"/>
    <property type="match status" value="1"/>
</dbReference>
<comment type="cofactor">
    <cofactor evidence="1">
        <name>Zn(2+)</name>
        <dbReference type="ChEBI" id="CHEBI:29105"/>
    </cofactor>
</comment>
<dbReference type="RefSeq" id="WP_256708203.1">
    <property type="nucleotide sequence ID" value="NZ_CP101914.1"/>
</dbReference>
<evidence type="ECO:0000256" key="4">
    <source>
        <dbReference type="ARBA" id="ARBA00022801"/>
    </source>
</evidence>
<gene>
    <name evidence="8" type="ORF">NP439_23825</name>
</gene>
<evidence type="ECO:0000256" key="3">
    <source>
        <dbReference type="ARBA" id="ARBA00022670"/>
    </source>
</evidence>
<keyword evidence="6" id="KW-0482">Metalloprotease</keyword>
<keyword evidence="9" id="KW-1185">Reference proteome</keyword>
<comment type="similarity">
    <text evidence="2">Belongs to the peptidase M14 family.</text>
</comment>
<organism evidence="8 9">
    <name type="scientific">Oceanobacillus jeddahense</name>
    <dbReference type="NCBI Taxonomy" id="1462527"/>
    <lineage>
        <taxon>Bacteria</taxon>
        <taxon>Bacillati</taxon>
        <taxon>Bacillota</taxon>
        <taxon>Bacilli</taxon>
        <taxon>Bacillales</taxon>
        <taxon>Bacillaceae</taxon>
        <taxon>Oceanobacillus</taxon>
    </lineage>
</organism>
<protein>
    <submittedName>
        <fullName evidence="8">M14 family metallopeptidase</fullName>
    </submittedName>
</protein>
<dbReference type="InterPro" id="IPR000834">
    <property type="entry name" value="Peptidase_M14"/>
</dbReference>
<evidence type="ECO:0000256" key="2">
    <source>
        <dbReference type="ARBA" id="ARBA00005988"/>
    </source>
</evidence>
<name>A0ABY5JVZ2_9BACI</name>
<evidence type="ECO:0000256" key="6">
    <source>
        <dbReference type="ARBA" id="ARBA00023049"/>
    </source>
</evidence>
<keyword evidence="5" id="KW-0862">Zinc</keyword>
<sequence length="1007" mass="116978">MKDLRDMWEIGGLIEDQNKDKVADRVNIWCDLNGEIYPEGFIDFCARLGFETASLSFDFLQKNNRYSNQLSFVKDDEDTSVEWKRNHLLVHYQNEEEVSTLLRFLAGSWHRNFITGDTPVQKIKLNENKIIIELQDGGIQVAPVEPLNTAVSEKTYEVGSLTEIWNELGFMHDEKASPTNNHNVIFLTEDSLEHHSWIEIYYGAARIGMESTTLRFPITGINLSNALKFYFKSDESKNANIQLDGNVIQFTGESKSLTNAISYFFRERYWSFGGHFGCWERQFKKSDNQDESLFQVTWEDEGERQELYNKIAEWNSSMKDKKDLDLNIFISESSVIRKDIKKDIVNTFPQARVSVRSAFKPGYFWLTEEVLPNLLEIRKQIGSVIINCLKEERGDGLELPIRWIQELYPVDEVMAQELQIDSSFIDFKLCETLDLDATYEVIVKDLHGHPLYKDHILIPVSKVPYVEEGKYSYPVTACLSVYEGEKQIFQHFFLTDRERFYTFYKEHILSKLWEKADRSSENSGFLRPLFDRIEINVEMSEEELKLPVKEERISSLEALHEDIYFNTLDYFLIKGEQTVGKGYTAPGGIYPIIRVKEGVKPKAEITAYKWLDTTREPVLTEQLLFTNEQRTPAEVKYRVGKEQGLVKEEVSGHVHLEEIPEDLPRPMKAKFHTWIADYSYRHKPIYVYEIFANTKESYYSAIKLTANKPTVLIETGHHANEVSSMPAVAELMDEITEQYSSILKNVNLVIIPRANPDGTELHNRMIADNPEWKHHAARYNAVGLEYSDVRYKDTIFGEGNVVPKIMNRWAPDVVIDNHGVPSHEWTQPFAGYHIPPRFHMSYWIPNSMIYGIARMLNEKRYPGHAVVLDRITHGIQQKVKQSSNIQDMNHYWRERYKKYGNQFMPKLFPIELMEELIFYKWTTETDASSTSAISKFPEWVSADLISEAADETVYGNALEICKEGQKRFNLGAIEWINNDLQEVHRNYDAEGIRVERSRPLKAAVDSN</sequence>
<evidence type="ECO:0000259" key="7">
    <source>
        <dbReference type="Pfam" id="PF00246"/>
    </source>
</evidence>
<dbReference type="CDD" id="cd06232">
    <property type="entry name" value="M14-like"/>
    <property type="match status" value="1"/>
</dbReference>
<evidence type="ECO:0000313" key="8">
    <source>
        <dbReference type="EMBL" id="UUI03022.1"/>
    </source>
</evidence>
<dbReference type="SUPFAM" id="SSF53187">
    <property type="entry name" value="Zn-dependent exopeptidases"/>
    <property type="match status" value="1"/>
</dbReference>
<dbReference type="PANTHER" id="PTHR11705">
    <property type="entry name" value="PROTEASE FAMILY M14 CARBOXYPEPTIDASE A,B"/>
    <property type="match status" value="1"/>
</dbReference>
<evidence type="ECO:0000256" key="5">
    <source>
        <dbReference type="ARBA" id="ARBA00022833"/>
    </source>
</evidence>
<dbReference type="Proteomes" id="UP001059773">
    <property type="component" value="Chromosome"/>
</dbReference>
<reference evidence="8" key="1">
    <citation type="submission" date="2022-07" db="EMBL/GenBank/DDBJ databases">
        <title>FELIX.</title>
        <authorList>
            <person name="Wan K.H."/>
            <person name="Park S."/>
            <person name="Lawrence Q."/>
            <person name="Eichenberger J.P."/>
            <person name="Booth B.W."/>
            <person name="Piaggio A.J."/>
            <person name="Chandler J.C."/>
            <person name="Franklin A.B."/>
            <person name="Celniker S.E."/>
        </authorList>
    </citation>
    <scope>NUCLEOTIDE SEQUENCE</scope>
    <source>
        <strain evidence="8">QA-1986 374</strain>
    </source>
</reference>
<evidence type="ECO:0000256" key="1">
    <source>
        <dbReference type="ARBA" id="ARBA00001947"/>
    </source>
</evidence>
<proteinExistence type="inferred from homology"/>
<accession>A0ABY5JVZ2</accession>